<evidence type="ECO:0000313" key="3">
    <source>
        <dbReference type="EMBL" id="MFC6067211.1"/>
    </source>
</evidence>
<feature type="domain" description="A-factor biosynthesis hotdog" evidence="2">
    <location>
        <begin position="202"/>
        <end position="317"/>
    </location>
</feature>
<dbReference type="EMBL" id="JBHSPX010000010">
    <property type="protein sequence ID" value="MFC6067211.1"/>
    <property type="molecule type" value="Genomic_DNA"/>
</dbReference>
<dbReference type="RefSeq" id="WP_037801070.1">
    <property type="nucleotide sequence ID" value="NZ_JBHSPX010000010.1"/>
</dbReference>
<feature type="region of interest" description="Disordered" evidence="1">
    <location>
        <begin position="1"/>
        <end position="22"/>
    </location>
</feature>
<evidence type="ECO:0000256" key="1">
    <source>
        <dbReference type="SAM" id="MobiDB-lite"/>
    </source>
</evidence>
<evidence type="ECO:0000259" key="2">
    <source>
        <dbReference type="Pfam" id="PF03756"/>
    </source>
</evidence>
<dbReference type="Pfam" id="PF03756">
    <property type="entry name" value="AfsA"/>
    <property type="match status" value="2"/>
</dbReference>
<sequence length="321" mass="34727">MTVVLTVPHSAPRRPGAPSGYSAALTTTVPREYVHRSSVTEVFLTGWRGRGPGAWTVDAQWPRAHSFYGPAHGMHDPVMLVETVRQAGLLLNHVGHGIPLGHPVIWGSMQYIVDPEALEVAATPADVEVHVNDHDIVRRGSRLSGMRQTFDAIRDGRHLGRVECTFTCHAPAVYRRLRGSYADLDHTLARVIPPAAPVSPALVGRDRTADVVLSPTGEAGRWQLRTDTTHPVLFDHPVDHVPGMLLVEAARQAAYATVGHGHSTAVAMDCSFVRYAELDVPCWIRARALTPDAAGLPRVAVRAEHHGDSVFTATVTCAPIG</sequence>
<reference evidence="4" key="1">
    <citation type="journal article" date="2019" name="Int. J. Syst. Evol. Microbiol.">
        <title>The Global Catalogue of Microorganisms (GCM) 10K type strain sequencing project: providing services to taxonomists for standard genome sequencing and annotation.</title>
        <authorList>
            <consortium name="The Broad Institute Genomics Platform"/>
            <consortium name="The Broad Institute Genome Sequencing Center for Infectious Disease"/>
            <person name="Wu L."/>
            <person name="Ma J."/>
        </authorList>
    </citation>
    <scope>NUCLEOTIDE SEQUENCE [LARGE SCALE GENOMIC DNA]</scope>
    <source>
        <strain evidence="4">CGMCC 1.15180</strain>
    </source>
</reference>
<name>A0ABW1MUT6_9ACTN</name>
<comment type="caution">
    <text evidence="3">The sequence shown here is derived from an EMBL/GenBank/DDBJ whole genome shotgun (WGS) entry which is preliminary data.</text>
</comment>
<protein>
    <submittedName>
        <fullName evidence="3">ScbA/BarX family gamma-butyrolactone biosynthesis protein</fullName>
    </submittedName>
</protein>
<dbReference type="InterPro" id="IPR005509">
    <property type="entry name" value="AfsA_hotdog_dom"/>
</dbReference>
<proteinExistence type="predicted"/>
<dbReference type="NCBIfam" id="NF041195">
    <property type="entry name" value="ScbA_BarX_GamBu"/>
    <property type="match status" value="1"/>
</dbReference>
<organism evidence="3 4">
    <name type="scientific">Streptomyces ochraceiscleroticus</name>
    <dbReference type="NCBI Taxonomy" id="47761"/>
    <lineage>
        <taxon>Bacteria</taxon>
        <taxon>Bacillati</taxon>
        <taxon>Actinomycetota</taxon>
        <taxon>Actinomycetes</taxon>
        <taxon>Kitasatosporales</taxon>
        <taxon>Streptomycetaceae</taxon>
        <taxon>Streptomyces</taxon>
    </lineage>
</organism>
<dbReference type="Proteomes" id="UP001596139">
    <property type="component" value="Unassembled WGS sequence"/>
</dbReference>
<accession>A0ABW1MUT6</accession>
<keyword evidence="4" id="KW-1185">Reference proteome</keyword>
<feature type="domain" description="A-factor biosynthesis hotdog" evidence="2">
    <location>
        <begin position="33"/>
        <end position="168"/>
    </location>
</feature>
<gene>
    <name evidence="3" type="ORF">ACFP4F_32345</name>
</gene>
<dbReference type="InterPro" id="IPR047757">
    <property type="entry name" value="AfsA-like"/>
</dbReference>
<evidence type="ECO:0000313" key="4">
    <source>
        <dbReference type="Proteomes" id="UP001596139"/>
    </source>
</evidence>